<name>A0A7W9BD24_9SPHN</name>
<accession>A0A7W9BD24</accession>
<reference evidence="2 3" key="1">
    <citation type="submission" date="2020-08" db="EMBL/GenBank/DDBJ databases">
        <title>Genomic Encyclopedia of Type Strains, Phase IV (KMG-IV): sequencing the most valuable type-strain genomes for metagenomic binning, comparative biology and taxonomic classification.</title>
        <authorList>
            <person name="Goeker M."/>
        </authorList>
    </citation>
    <scope>NUCLEOTIDE SEQUENCE [LARGE SCALE GENOMIC DNA]</scope>
    <source>
        <strain evidence="2 3">DSM 100044</strain>
    </source>
</reference>
<dbReference type="InterPro" id="IPR029068">
    <property type="entry name" value="Glyas_Bleomycin-R_OHBP_Dase"/>
</dbReference>
<dbReference type="Proteomes" id="UP000546200">
    <property type="component" value="Unassembled WGS sequence"/>
</dbReference>
<dbReference type="PANTHER" id="PTHR36503:SF2">
    <property type="entry name" value="BLR2408 PROTEIN"/>
    <property type="match status" value="1"/>
</dbReference>
<keyword evidence="3" id="KW-1185">Reference proteome</keyword>
<dbReference type="AlphaFoldDB" id="A0A7W9BD24"/>
<dbReference type="PROSITE" id="PS51819">
    <property type="entry name" value="VOC"/>
    <property type="match status" value="1"/>
</dbReference>
<proteinExistence type="predicted"/>
<dbReference type="InterPro" id="IPR037523">
    <property type="entry name" value="VOC_core"/>
</dbReference>
<comment type="caution">
    <text evidence="2">The sequence shown here is derived from an EMBL/GenBank/DDBJ whole genome shotgun (WGS) entry which is preliminary data.</text>
</comment>
<dbReference type="Gene3D" id="3.10.180.10">
    <property type="entry name" value="2,3-Dihydroxybiphenyl 1,2-Dioxygenase, domain 1"/>
    <property type="match status" value="1"/>
</dbReference>
<dbReference type="EMBL" id="JACIJK010000005">
    <property type="protein sequence ID" value="MBB5715015.1"/>
    <property type="molecule type" value="Genomic_DNA"/>
</dbReference>
<dbReference type="SUPFAM" id="SSF54593">
    <property type="entry name" value="Glyoxalase/Bleomycin resistance protein/Dihydroxybiphenyl dioxygenase"/>
    <property type="match status" value="1"/>
</dbReference>
<evidence type="ECO:0000313" key="3">
    <source>
        <dbReference type="Proteomes" id="UP000546200"/>
    </source>
</evidence>
<dbReference type="InterPro" id="IPR053863">
    <property type="entry name" value="Glyoxy/Ble-like_N"/>
</dbReference>
<gene>
    <name evidence="2" type="ORF">FHS94_001856</name>
</gene>
<evidence type="ECO:0000313" key="2">
    <source>
        <dbReference type="EMBL" id="MBB5715015.1"/>
    </source>
</evidence>
<dbReference type="Pfam" id="PF22677">
    <property type="entry name" value="Ble-like_N"/>
    <property type="match status" value="1"/>
</dbReference>
<protein>
    <recommendedName>
        <fullName evidence="1">VOC domain-containing protein</fullName>
    </recommendedName>
</protein>
<dbReference type="RefSeq" id="WP_184056934.1">
    <property type="nucleotide sequence ID" value="NZ_JACIJK010000005.1"/>
</dbReference>
<sequence>MQKAIFINLPVSDVARSTAFYEALGFEKNPSFSNEHGSGMVWSDSINVMLLDRAFYSTFTPKKIIDAHTETQALFALSFDDRTAVDAITQAAIAAGGREAHEAEDQGFMYSRAFEDLDGHGWGPFCMDVAAFVAPQPDQAGRAEQAAA</sequence>
<evidence type="ECO:0000259" key="1">
    <source>
        <dbReference type="PROSITE" id="PS51819"/>
    </source>
</evidence>
<feature type="domain" description="VOC" evidence="1">
    <location>
        <begin position="3"/>
        <end position="127"/>
    </location>
</feature>
<dbReference type="PANTHER" id="PTHR36503">
    <property type="entry name" value="BLR2520 PROTEIN"/>
    <property type="match status" value="1"/>
</dbReference>
<organism evidence="2 3">
    <name type="scientific">Sphingomonas aerophila</name>
    <dbReference type="NCBI Taxonomy" id="1344948"/>
    <lineage>
        <taxon>Bacteria</taxon>
        <taxon>Pseudomonadati</taxon>
        <taxon>Pseudomonadota</taxon>
        <taxon>Alphaproteobacteria</taxon>
        <taxon>Sphingomonadales</taxon>
        <taxon>Sphingomonadaceae</taxon>
        <taxon>Sphingomonas</taxon>
    </lineage>
</organism>